<comment type="pathway">
    <text evidence="2">Protein modification; protein ubiquitination.</text>
</comment>
<keyword evidence="11" id="KW-0175">Coiled coil</keyword>
<evidence type="ECO:0000256" key="8">
    <source>
        <dbReference type="ARBA" id="ARBA00022786"/>
    </source>
</evidence>
<dbReference type="EC" id="2.3.2.31" evidence="3"/>
<evidence type="ECO:0000313" key="16">
    <source>
        <dbReference type="Proteomes" id="UP000636479"/>
    </source>
</evidence>
<dbReference type="OrthoDB" id="1431934at2759"/>
<feature type="domain" description="RING-type" evidence="13">
    <location>
        <begin position="428"/>
        <end position="475"/>
    </location>
</feature>
<dbReference type="GO" id="GO:0016567">
    <property type="term" value="P:protein ubiquitination"/>
    <property type="evidence" value="ECO:0007669"/>
    <property type="project" value="InterPro"/>
</dbReference>
<dbReference type="PROSITE" id="PS50089">
    <property type="entry name" value="ZF_RING_2"/>
    <property type="match status" value="1"/>
</dbReference>
<feature type="coiled-coil region" evidence="11">
    <location>
        <begin position="394"/>
        <end position="421"/>
    </location>
</feature>
<sequence length="649" mass="72172">MNSKTDFDAILSGQPTIVSHPGASQYNAGGIAACGLASLNFVRVAFARVEAGIIGRRLVEDLVSRQTSEEIIHICSRWQSNGHLEVEDIAQVPLFERALELESSTFNVPSFDHFLAMLSSLESLPQQHAAIVITRPPEIVSCLKLPIEVTSEKSGVVFVIFDSHPRPSHPDGAGLIINASVAAAAAHLDNLLKVDGGLLADHGLQWQTQLLANFSGHCFIPKSQPVNTLSEMTKSVMDSSLAVLAKQAEVDELRIQIAALMRDRQSLELELNESRARLRTAKHASKDKSSSRSSYRDAVNVVQPRASSSKVSSPVLPPSARNALEYFHNPSNVQRPEKTRVESSDYQMAKQVIEAGSSRRNNGDSKRYQNHYDGDLALAAQLQRDWDRQDMRDVEKLREKQRQYEAEYARLNAERVTLQAMQQKLFRCPLCFEDLPEDDVALVSNCTHQLCRPCMKNYVTSRLADKIYPIFCPVCLAESTTSSPGMITDELAQILGLTDVEYHVLQELQIASLSILIHCRKCKEGVFVDRGEHDAAEIIGCPLPRCNFVWCKACQQEIVSGGPKHSCDGSSEMDHLLAQRGWRRCPHCKTAFQKSSGCNHMTCLAPGCNTHFCYLCGDMIVRSALAKEIRTGVSDHYRRCQLFEDVPER</sequence>
<dbReference type="RefSeq" id="XP_037223414.1">
    <property type="nucleotide sequence ID" value="XM_037360529.1"/>
</dbReference>
<comment type="catalytic activity">
    <reaction evidence="1">
        <text>[E2 ubiquitin-conjugating enzyme]-S-ubiquitinyl-L-cysteine + [acceptor protein]-L-lysine = [E2 ubiquitin-conjugating enzyme]-L-cysteine + [acceptor protein]-N(6)-ubiquitinyl-L-lysine.</text>
        <dbReference type="EC" id="2.3.2.31"/>
    </reaction>
</comment>
<evidence type="ECO:0000256" key="11">
    <source>
        <dbReference type="SAM" id="Coils"/>
    </source>
</evidence>
<dbReference type="GO" id="GO:0061630">
    <property type="term" value="F:ubiquitin protein ligase activity"/>
    <property type="evidence" value="ECO:0007669"/>
    <property type="project" value="UniProtKB-EC"/>
</dbReference>
<dbReference type="InterPro" id="IPR013083">
    <property type="entry name" value="Znf_RING/FYVE/PHD"/>
</dbReference>
<dbReference type="AlphaFoldDB" id="A0A8H6T311"/>
<dbReference type="Proteomes" id="UP000636479">
    <property type="component" value="Unassembled WGS sequence"/>
</dbReference>
<accession>A0A8H6T311</accession>
<keyword evidence="5" id="KW-0479">Metal-binding</keyword>
<feature type="region of interest" description="Disordered" evidence="12">
    <location>
        <begin position="278"/>
        <end position="316"/>
    </location>
</feature>
<evidence type="ECO:0000313" key="15">
    <source>
        <dbReference type="EMBL" id="KAF7309964.1"/>
    </source>
</evidence>
<dbReference type="SUPFAM" id="SSF57850">
    <property type="entry name" value="RING/U-box"/>
    <property type="match status" value="2"/>
</dbReference>
<keyword evidence="8" id="KW-0833">Ubl conjugation pathway</keyword>
<evidence type="ECO:0000256" key="12">
    <source>
        <dbReference type="SAM" id="MobiDB-lite"/>
    </source>
</evidence>
<evidence type="ECO:0000256" key="4">
    <source>
        <dbReference type="ARBA" id="ARBA00022679"/>
    </source>
</evidence>
<dbReference type="GeneID" id="59343045"/>
<dbReference type="GO" id="GO:0008270">
    <property type="term" value="F:zinc ion binding"/>
    <property type="evidence" value="ECO:0007669"/>
    <property type="project" value="UniProtKB-KW"/>
</dbReference>
<keyword evidence="7 10" id="KW-0863">Zinc-finger</keyword>
<dbReference type="Gene3D" id="1.20.120.1750">
    <property type="match status" value="1"/>
</dbReference>
<keyword evidence="6" id="KW-0677">Repeat</keyword>
<dbReference type="InterPro" id="IPR017907">
    <property type="entry name" value="Znf_RING_CS"/>
</dbReference>
<name>A0A8H6T311_9AGAR</name>
<evidence type="ECO:0000256" key="3">
    <source>
        <dbReference type="ARBA" id="ARBA00012251"/>
    </source>
</evidence>
<dbReference type="PROSITE" id="PS00518">
    <property type="entry name" value="ZF_RING_1"/>
    <property type="match status" value="1"/>
</dbReference>
<dbReference type="PROSITE" id="PS51873">
    <property type="entry name" value="TRIAD"/>
    <property type="match status" value="1"/>
</dbReference>
<evidence type="ECO:0000256" key="1">
    <source>
        <dbReference type="ARBA" id="ARBA00001798"/>
    </source>
</evidence>
<evidence type="ECO:0000256" key="7">
    <source>
        <dbReference type="ARBA" id="ARBA00022771"/>
    </source>
</evidence>
<dbReference type="CDD" id="cd22584">
    <property type="entry name" value="Rcat_RBR_unk"/>
    <property type="match status" value="1"/>
</dbReference>
<protein>
    <recommendedName>
        <fullName evidence="3">RBR-type E3 ubiquitin transferase</fullName>
        <ecNumber evidence="3">2.3.2.31</ecNumber>
    </recommendedName>
</protein>
<evidence type="ECO:0000256" key="10">
    <source>
        <dbReference type="PROSITE-ProRule" id="PRU00175"/>
    </source>
</evidence>
<dbReference type="InterPro" id="IPR018957">
    <property type="entry name" value="Znf_C3HC4_RING-type"/>
</dbReference>
<dbReference type="InterPro" id="IPR031127">
    <property type="entry name" value="E3_UB_ligase_RBR"/>
</dbReference>
<gene>
    <name evidence="15" type="ORF">MIND_00369100</name>
</gene>
<evidence type="ECO:0000256" key="9">
    <source>
        <dbReference type="ARBA" id="ARBA00022833"/>
    </source>
</evidence>
<feature type="domain" description="RING-type" evidence="14">
    <location>
        <begin position="424"/>
        <end position="644"/>
    </location>
</feature>
<evidence type="ECO:0000259" key="14">
    <source>
        <dbReference type="PROSITE" id="PS51873"/>
    </source>
</evidence>
<dbReference type="PANTHER" id="PTHR11685">
    <property type="entry name" value="RBR FAMILY RING FINGER AND IBR DOMAIN-CONTAINING"/>
    <property type="match status" value="1"/>
</dbReference>
<dbReference type="InterPro" id="IPR044066">
    <property type="entry name" value="TRIAD_supradom"/>
</dbReference>
<dbReference type="Pfam" id="PF22605">
    <property type="entry name" value="IBR_2"/>
    <property type="match status" value="1"/>
</dbReference>
<keyword evidence="16" id="KW-1185">Reference proteome</keyword>
<dbReference type="InterPro" id="IPR001841">
    <property type="entry name" value="Znf_RING"/>
</dbReference>
<evidence type="ECO:0000256" key="6">
    <source>
        <dbReference type="ARBA" id="ARBA00022737"/>
    </source>
</evidence>
<comment type="caution">
    <text evidence="15">The sequence shown here is derived from an EMBL/GenBank/DDBJ whole genome shotgun (WGS) entry which is preliminary data.</text>
</comment>
<dbReference type="EMBL" id="JACAZF010000003">
    <property type="protein sequence ID" value="KAF7309964.1"/>
    <property type="molecule type" value="Genomic_DNA"/>
</dbReference>
<organism evidence="15 16">
    <name type="scientific">Mycena indigotica</name>
    <dbReference type="NCBI Taxonomy" id="2126181"/>
    <lineage>
        <taxon>Eukaryota</taxon>
        <taxon>Fungi</taxon>
        <taxon>Dikarya</taxon>
        <taxon>Basidiomycota</taxon>
        <taxon>Agaricomycotina</taxon>
        <taxon>Agaricomycetes</taxon>
        <taxon>Agaricomycetidae</taxon>
        <taxon>Agaricales</taxon>
        <taxon>Marasmiineae</taxon>
        <taxon>Mycenaceae</taxon>
        <taxon>Mycena</taxon>
    </lineage>
</organism>
<dbReference type="InterPro" id="IPR054694">
    <property type="entry name" value="Parkin-like_IBR"/>
</dbReference>
<dbReference type="Gene3D" id="3.30.40.10">
    <property type="entry name" value="Zinc/RING finger domain, C3HC4 (zinc finger)"/>
    <property type="match status" value="1"/>
</dbReference>
<keyword evidence="4" id="KW-0808">Transferase</keyword>
<evidence type="ECO:0000259" key="13">
    <source>
        <dbReference type="PROSITE" id="PS50089"/>
    </source>
</evidence>
<evidence type="ECO:0000256" key="5">
    <source>
        <dbReference type="ARBA" id="ARBA00022723"/>
    </source>
</evidence>
<proteinExistence type="predicted"/>
<dbReference type="PROSITE" id="PS51257">
    <property type="entry name" value="PROKAR_LIPOPROTEIN"/>
    <property type="match status" value="1"/>
</dbReference>
<dbReference type="SMART" id="SM00184">
    <property type="entry name" value="RING"/>
    <property type="match status" value="1"/>
</dbReference>
<keyword evidence="9" id="KW-0862">Zinc</keyword>
<dbReference type="Pfam" id="PF00097">
    <property type="entry name" value="zf-C3HC4"/>
    <property type="match status" value="1"/>
</dbReference>
<reference evidence="15" key="1">
    <citation type="submission" date="2020-05" db="EMBL/GenBank/DDBJ databases">
        <title>Mycena genomes resolve the evolution of fungal bioluminescence.</title>
        <authorList>
            <person name="Tsai I.J."/>
        </authorList>
    </citation>
    <scope>NUCLEOTIDE SEQUENCE</scope>
    <source>
        <strain evidence="15">171206Taipei</strain>
    </source>
</reference>
<evidence type="ECO:0000256" key="2">
    <source>
        <dbReference type="ARBA" id="ARBA00004906"/>
    </source>
</evidence>